<organism evidence="2 3">
    <name type="scientific">Streptomyces cremeus</name>
    <dbReference type="NCBI Taxonomy" id="66881"/>
    <lineage>
        <taxon>Bacteria</taxon>
        <taxon>Bacillati</taxon>
        <taxon>Actinomycetota</taxon>
        <taxon>Actinomycetes</taxon>
        <taxon>Kitasatosporales</taxon>
        <taxon>Streptomycetaceae</taxon>
        <taxon>Streptomyces</taxon>
    </lineage>
</organism>
<name>A0ABV5PIX2_STRCM</name>
<sequence>MTTPRTSPGRRAAPRARAVLLAAAGAPACTAADVLEDPAVREHAWAAHEETARTDA</sequence>
<dbReference type="RefSeq" id="WP_345219649.1">
    <property type="nucleotide sequence ID" value="NZ_BAAAXE010000002.1"/>
</dbReference>
<comment type="caution">
    <text evidence="2">The sequence shown here is derived from an EMBL/GenBank/DDBJ whole genome shotgun (WGS) entry which is preliminary data.</text>
</comment>
<dbReference type="Proteomes" id="UP001589718">
    <property type="component" value="Unassembled WGS sequence"/>
</dbReference>
<feature type="signal peptide" evidence="1">
    <location>
        <begin position="1"/>
        <end position="31"/>
    </location>
</feature>
<keyword evidence="1" id="KW-0732">Signal</keyword>
<proteinExistence type="predicted"/>
<keyword evidence="3" id="KW-1185">Reference proteome</keyword>
<gene>
    <name evidence="2" type="ORF">ACFFTU_23795</name>
</gene>
<evidence type="ECO:0000313" key="2">
    <source>
        <dbReference type="EMBL" id="MFB9522973.1"/>
    </source>
</evidence>
<accession>A0ABV5PIX2</accession>
<reference evidence="2 3" key="1">
    <citation type="submission" date="2024-09" db="EMBL/GenBank/DDBJ databases">
        <authorList>
            <person name="Sun Q."/>
            <person name="Mori K."/>
        </authorList>
    </citation>
    <scope>NUCLEOTIDE SEQUENCE [LARGE SCALE GENOMIC DNA]</scope>
    <source>
        <strain evidence="2 3">JCM 4362</strain>
    </source>
</reference>
<evidence type="ECO:0000313" key="3">
    <source>
        <dbReference type="Proteomes" id="UP001589718"/>
    </source>
</evidence>
<dbReference type="EMBL" id="JBHMCR010000016">
    <property type="protein sequence ID" value="MFB9522973.1"/>
    <property type="molecule type" value="Genomic_DNA"/>
</dbReference>
<protein>
    <submittedName>
        <fullName evidence="2">Uncharacterized protein</fullName>
    </submittedName>
</protein>
<feature type="chain" id="PRO_5045533446" evidence="1">
    <location>
        <begin position="32"/>
        <end position="56"/>
    </location>
</feature>
<evidence type="ECO:0000256" key="1">
    <source>
        <dbReference type="SAM" id="SignalP"/>
    </source>
</evidence>